<reference evidence="2" key="1">
    <citation type="submission" date="2021-01" db="EMBL/GenBank/DDBJ databases">
        <authorList>
            <person name="Corre E."/>
            <person name="Pelletier E."/>
            <person name="Niang G."/>
            <person name="Scheremetjew M."/>
            <person name="Finn R."/>
            <person name="Kale V."/>
            <person name="Holt S."/>
            <person name="Cochrane G."/>
            <person name="Meng A."/>
            <person name="Brown T."/>
            <person name="Cohen L."/>
        </authorList>
    </citation>
    <scope>NUCLEOTIDE SEQUENCE</scope>
    <source>
        <strain evidence="2">CCMP 410</strain>
    </source>
</reference>
<dbReference type="PROSITE" id="PS51257">
    <property type="entry name" value="PROKAR_LIPOPROTEIN"/>
    <property type="match status" value="1"/>
</dbReference>
<sequence>MRLLLSVETTYVVLCVILSCLSFVDANSFLRDVVQVGSSSHQKQVRDERLLNNALLAKAIPIEEYKSRLAKNGLKLMNNNEEEERRRRRLDDKDDDDDFYVNQNNLYAFSGYSLKYAQCQTIQKFSEDAIKDGEYSAMVTDDVVILRLCPKNSCSSSKQWGCHYNFAEYAMDLIEYMTIMIQFSIHQEEMLCEFCADCGFLQNNNNNNNNRRRRLEDEEEGEDGEEEGDEEDEENFDDDDYYAENDDGAAAAADDDDGGNAAAADDDGGNAAAAADDDEVALCNSYYDTCYSLTNKCAGAADDDAGYLQYADYLDYLACVKLEAQDDDQYYWVRPKCDSSYSTIKMAIFYDPYCSQYAGNEINLREFSGIKFNNELFEDYYAGNCIDCSESNYPPFYDLNSNFCNKMHFSSARCTDNLGYDLFGDDGSSDHKTECSFIESVRFGTYNDKGEIYMDGSQYGESVKPEVTVGQKWGLAVSILLCVALAVYSCYLHHSITNLLIKSLSHSHLLPPSRHRAARSRSKSSRKGGGNGNSVRTKTSKVDDWDHSVGAPPQIT</sequence>
<gene>
    <name evidence="2" type="ORF">GOCE00092_LOCUS18563</name>
</gene>
<evidence type="ECO:0000256" key="1">
    <source>
        <dbReference type="SAM" id="MobiDB-lite"/>
    </source>
</evidence>
<feature type="compositionally biased region" description="Acidic residues" evidence="1">
    <location>
        <begin position="217"/>
        <end position="268"/>
    </location>
</feature>
<name>A0A7S1VDP4_9STRA</name>
<organism evidence="2">
    <name type="scientific">Grammatophora oceanica</name>
    <dbReference type="NCBI Taxonomy" id="210454"/>
    <lineage>
        <taxon>Eukaryota</taxon>
        <taxon>Sar</taxon>
        <taxon>Stramenopiles</taxon>
        <taxon>Ochrophyta</taxon>
        <taxon>Bacillariophyta</taxon>
        <taxon>Fragilariophyceae</taxon>
        <taxon>Fragilariophycidae</taxon>
        <taxon>Rhabdonematales</taxon>
        <taxon>Grammatophoraceae</taxon>
        <taxon>Grammatophora</taxon>
    </lineage>
</organism>
<feature type="compositionally biased region" description="Basic residues" evidence="1">
    <location>
        <begin position="513"/>
        <end position="526"/>
    </location>
</feature>
<accession>A0A7S1VDP4</accession>
<protein>
    <submittedName>
        <fullName evidence="2">Uncharacterized protein</fullName>
    </submittedName>
</protein>
<dbReference type="EMBL" id="HBGK01035853">
    <property type="protein sequence ID" value="CAD9294525.1"/>
    <property type="molecule type" value="Transcribed_RNA"/>
</dbReference>
<feature type="region of interest" description="Disordered" evidence="1">
    <location>
        <begin position="512"/>
        <end position="556"/>
    </location>
</feature>
<dbReference type="AlphaFoldDB" id="A0A7S1VDP4"/>
<proteinExistence type="predicted"/>
<evidence type="ECO:0000313" key="2">
    <source>
        <dbReference type="EMBL" id="CAD9294525.1"/>
    </source>
</evidence>
<feature type="region of interest" description="Disordered" evidence="1">
    <location>
        <begin position="207"/>
        <end position="272"/>
    </location>
</feature>